<dbReference type="InterPro" id="IPR027417">
    <property type="entry name" value="P-loop_NTPase"/>
</dbReference>
<accession>A0A1C7MQG7</accession>
<dbReference type="GO" id="GO:0016787">
    <property type="term" value="F:hydrolase activity"/>
    <property type="evidence" value="ECO:0007669"/>
    <property type="project" value="UniProtKB-KW"/>
</dbReference>
<evidence type="ECO:0000259" key="5">
    <source>
        <dbReference type="Pfam" id="PF00580"/>
    </source>
</evidence>
<dbReference type="Gene3D" id="3.40.50.300">
    <property type="entry name" value="P-loop containing nucleotide triphosphate hydrolases"/>
    <property type="match status" value="2"/>
</dbReference>
<dbReference type="Pfam" id="PF00580">
    <property type="entry name" value="UvrD-helicase"/>
    <property type="match status" value="1"/>
</dbReference>
<dbReference type="PROSITE" id="PS50096">
    <property type="entry name" value="IQ"/>
    <property type="match status" value="1"/>
</dbReference>
<dbReference type="SUPFAM" id="SSF52540">
    <property type="entry name" value="P-loop containing nucleoside triphosphate hydrolases"/>
    <property type="match status" value="1"/>
</dbReference>
<evidence type="ECO:0000256" key="4">
    <source>
        <dbReference type="ARBA" id="ARBA00022840"/>
    </source>
</evidence>
<dbReference type="InterPro" id="IPR014017">
    <property type="entry name" value="DNA_helicase_UvrD-like_C"/>
</dbReference>
<dbReference type="SUPFAM" id="SSF48452">
    <property type="entry name" value="TPR-like"/>
    <property type="match status" value="1"/>
</dbReference>
<keyword evidence="2" id="KW-0378">Hydrolase</keyword>
<keyword evidence="1" id="KW-0547">Nucleotide-binding</keyword>
<protein>
    <submittedName>
        <fullName evidence="7">TPR and ankyrin repeat-containing protein 1</fullName>
    </submittedName>
</protein>
<dbReference type="GO" id="GO:0004386">
    <property type="term" value="F:helicase activity"/>
    <property type="evidence" value="ECO:0007669"/>
    <property type="project" value="UniProtKB-KW"/>
</dbReference>
<feature type="domain" description="UvrD-like helicase C-terminal" evidence="6">
    <location>
        <begin position="296"/>
        <end position="379"/>
    </location>
</feature>
<keyword evidence="4" id="KW-0067">ATP-binding</keyword>
<evidence type="ECO:0000313" key="8">
    <source>
        <dbReference type="Proteomes" id="UP000092993"/>
    </source>
</evidence>
<evidence type="ECO:0000313" key="7">
    <source>
        <dbReference type="EMBL" id="OBZ79120.1"/>
    </source>
</evidence>
<dbReference type="PANTHER" id="PTHR21529">
    <property type="entry name" value="MAMMARY TURMOR VIRUS RECEPTOR HOMOLOG 1, 2 MTVR1, 2"/>
    <property type="match status" value="1"/>
</dbReference>
<feature type="domain" description="UvrD-like helicase ATP-binding" evidence="5">
    <location>
        <begin position="70"/>
        <end position="161"/>
    </location>
</feature>
<dbReference type="OMA" id="HIFIARI"/>
<evidence type="ECO:0000256" key="2">
    <source>
        <dbReference type="ARBA" id="ARBA00022801"/>
    </source>
</evidence>
<evidence type="ECO:0000259" key="6">
    <source>
        <dbReference type="Pfam" id="PF13361"/>
    </source>
</evidence>
<comment type="caution">
    <text evidence="7">The sequence shown here is derived from an EMBL/GenBank/DDBJ whole genome shotgun (WGS) entry which is preliminary data.</text>
</comment>
<dbReference type="InterPro" id="IPR011990">
    <property type="entry name" value="TPR-like_helical_dom_sf"/>
</dbReference>
<proteinExistence type="predicted"/>
<gene>
    <name evidence="7" type="primary">Trank1</name>
    <name evidence="7" type="ORF">A0H81_00135</name>
</gene>
<evidence type="ECO:0000256" key="3">
    <source>
        <dbReference type="ARBA" id="ARBA00022806"/>
    </source>
</evidence>
<dbReference type="Pfam" id="PF13361">
    <property type="entry name" value="UvrD_C"/>
    <property type="match status" value="1"/>
</dbReference>
<dbReference type="OrthoDB" id="3156807at2759"/>
<sequence>MAKYCRMTICNNKGLVRLVRHFFRSLLVPFPTIANKRIRPYFGVIKGSEQTLKCGEGFLDKDAYYSLSHRSQATFSNQRDAIYKLFQAYLKRKRERGDYDAADRTHAILDGLRVQGVPGKEVDFIYVDEAQDNLLIDALVLRSICRNPNGLFWAGDTAQTISVGSAFRFNDLKAFLYRVEEANAGPHAESQTQPQSFQLTVNYRSHAGIVSCAHSVVELITEFWPHAIDFLGEERGMIDGLKPVFFSGWDQNTVRYEQFLFGESGSHIEFGAQQCILVRDDAARVKLREQVGDIGLIMTLYESKGLEFNDVLLYNFFEDSTVDLSQWRVVLNALPERECGNHPAPRFDDTRHSGVCRELKFLYVAITRARKNLWIADCSEKGEPMRVFWTARNQLQNCTPGTDVPRLAMSSSAEDWAKTALSLFNNRRYLQAMHCYERAGLPREKAVARAYYLREQARATPVIPRSDGIAQSTAFTIAAEAFLKSAEQAVKERRAYYRIAAECYVLSGDDRKAGQAYLSALEFTLSAQHFRKAGRFDEAVKVIKAHRSEMTHTVADSIVDVSRLYYLSKQKVKEARELFESDEDALEYMDDYGLDIARATLLEELGRFADAAELHLAEGHTLDAIRLFLADQQNSISVRRAYQCLLDGLWRHLSCGIMFHSDSAKANVTLQELLRLSAQLNHASSDENSDDEMSMFRAIASSDLARLLQLGEKFYLLHHNMAAAFLCMDHVFSTMPKLQAASLSQIATKLQTFLSYAQMLQKFVSDSDLCNNKTIRKLFGFEASTEELFLIPKETSLFTQINDRLTPTARSTDEGSIVVRWELERLIGFFLRGRLLRRVIQENEMCHTLRAFRPCLPFIIFRHCNRQECPRDHVDPAFYDANAYNNRVRVHLQQILIYQTLHAVENGAERDRQKRDWLRQLYDALFPPHYKMGSLHLLATAMIPEFQKGLQVVRTWVPELFYALDPYAAQHQFLSSLTRAAALSYTFDSYAAHHYIRRANCYSMYRPPHLLRSPDAYVVHDILAFMEDNHQNSLSRGILFMKHVLDNQIPIDIAVLCDFLDHLCGSLVISVRFQRDSTLHDVTLPRSWLVREVRAINKAKLRDTGLSFVYVKSMTALLEQIYTGLSADYLLFERRALSNLGFQIKNVFFARICRNLCLLGYNIRTWSLKNEIFRIITSVRKPNRQFNPLIESYVTARSWEYLARTVRSSVTGSPLDEMIQLHDATRMVRNMELPNVRRIVYKHLDEIPGLLNSGGLLLSKTVLRGEALPFVPTRPGSANVASGDQTNELLPVSADVSVDADPLFDDDEGNDDIIENTVNVDDIAQAIDAGQTNSAPAAPTEAEVAAANAIQVAYRQYLARRRTTTKTTLHEMRRRIFTAFQEASHTMQWPHKYYRFLYLGPLPHLLVCLECMQNHIHTAKNHARKRFMVVQHIELENAQAAFSVWAGLLKDVVRLQKLLGPKSEFHVGRDLVQLKARVVEVERLMHSVPSGPPLEWQEDMKIAVKGIVKTKQLPVKEVKPELNVEDVLEDY</sequence>
<organism evidence="7 8">
    <name type="scientific">Grifola frondosa</name>
    <name type="common">Maitake</name>
    <name type="synonym">Polyporus frondosus</name>
    <dbReference type="NCBI Taxonomy" id="5627"/>
    <lineage>
        <taxon>Eukaryota</taxon>
        <taxon>Fungi</taxon>
        <taxon>Dikarya</taxon>
        <taxon>Basidiomycota</taxon>
        <taxon>Agaricomycotina</taxon>
        <taxon>Agaricomycetes</taxon>
        <taxon>Polyporales</taxon>
        <taxon>Grifolaceae</taxon>
        <taxon>Grifola</taxon>
    </lineage>
</organism>
<dbReference type="PANTHER" id="PTHR21529:SF4">
    <property type="entry name" value="TPR AND ANKYRIN REPEAT-CONTAINING PROTEIN 1"/>
    <property type="match status" value="1"/>
</dbReference>
<dbReference type="Proteomes" id="UP000092993">
    <property type="component" value="Unassembled WGS sequence"/>
</dbReference>
<keyword evidence="8" id="KW-1185">Reference proteome</keyword>
<dbReference type="STRING" id="5627.A0A1C7MQG7"/>
<name>A0A1C7MQG7_GRIFR</name>
<evidence type="ECO:0000256" key="1">
    <source>
        <dbReference type="ARBA" id="ARBA00022741"/>
    </source>
</evidence>
<dbReference type="EMBL" id="LUGG01000001">
    <property type="protein sequence ID" value="OBZ79120.1"/>
    <property type="molecule type" value="Genomic_DNA"/>
</dbReference>
<dbReference type="InterPro" id="IPR039904">
    <property type="entry name" value="TRANK1"/>
</dbReference>
<keyword evidence="3" id="KW-0347">Helicase</keyword>
<reference evidence="7 8" key="1">
    <citation type="submission" date="2016-03" db="EMBL/GenBank/DDBJ databases">
        <title>Whole genome sequencing of Grifola frondosa 9006-11.</title>
        <authorList>
            <person name="Min B."/>
            <person name="Park H."/>
            <person name="Kim J.-G."/>
            <person name="Cho H."/>
            <person name="Oh Y.-L."/>
            <person name="Kong W.-S."/>
            <person name="Choi I.-G."/>
        </authorList>
    </citation>
    <scope>NUCLEOTIDE SEQUENCE [LARGE SCALE GENOMIC DNA]</scope>
    <source>
        <strain evidence="7 8">9006-11</strain>
    </source>
</reference>
<dbReference type="GO" id="GO:0005524">
    <property type="term" value="F:ATP binding"/>
    <property type="evidence" value="ECO:0007669"/>
    <property type="project" value="UniProtKB-KW"/>
</dbReference>
<dbReference type="InterPro" id="IPR014016">
    <property type="entry name" value="UvrD-like_ATP-bd"/>
</dbReference>